<proteinExistence type="predicted"/>
<dbReference type="AlphaFoldDB" id="A0A6V7P9W3"/>
<reference evidence="2" key="1">
    <citation type="submission" date="2020-07" db="EMBL/GenBank/DDBJ databases">
        <authorList>
            <person name="Lin J."/>
        </authorList>
    </citation>
    <scope>NUCLEOTIDE SEQUENCE</scope>
</reference>
<gene>
    <name evidence="2" type="ORF">CB5_LOCUS10832</name>
</gene>
<organism evidence="2">
    <name type="scientific">Ananas comosus var. bracteatus</name>
    <name type="common">red pineapple</name>
    <dbReference type="NCBI Taxonomy" id="296719"/>
    <lineage>
        <taxon>Eukaryota</taxon>
        <taxon>Viridiplantae</taxon>
        <taxon>Streptophyta</taxon>
        <taxon>Embryophyta</taxon>
        <taxon>Tracheophyta</taxon>
        <taxon>Spermatophyta</taxon>
        <taxon>Magnoliopsida</taxon>
        <taxon>Liliopsida</taxon>
        <taxon>Poales</taxon>
        <taxon>Bromeliaceae</taxon>
        <taxon>Bromelioideae</taxon>
        <taxon>Ananas</taxon>
    </lineage>
</organism>
<protein>
    <recommendedName>
        <fullName evidence="3">Protein At-4/1</fullName>
    </recommendedName>
</protein>
<evidence type="ECO:0000256" key="1">
    <source>
        <dbReference type="SAM" id="Coils"/>
    </source>
</evidence>
<keyword evidence="1" id="KW-0175">Coiled coil</keyword>
<accession>A0A6V7P9W3</accession>
<name>A0A6V7P9W3_ANACO</name>
<dbReference type="EMBL" id="LR862146">
    <property type="protein sequence ID" value="CAD1827621.1"/>
    <property type="molecule type" value="Genomic_DNA"/>
</dbReference>
<evidence type="ECO:0008006" key="3">
    <source>
        <dbReference type="Google" id="ProtNLM"/>
    </source>
</evidence>
<feature type="coiled-coil region" evidence="1">
    <location>
        <begin position="46"/>
        <end position="111"/>
    </location>
</feature>
<sequence length="224" mass="25787">MGAITMSDEAMESLLRSFDQISQGYKDALAEIQSLRLTYSSENRRCEALETTYNGLKIDNERLRKLYAETLFKFANHMKCHIESRSLKSELEKANCRLLNLEEEHKRTIAILKQENELKIHDIANQLNCSLLQREADEATIKQLQLDLAARESHITTLSEKLGQVTTDVDTKLKLMKIRQAEQLMDSVSIHHVEILKQKIMKLRKENESLKRQLLASEFNGAGN</sequence>
<feature type="coiled-coil region" evidence="1">
    <location>
        <begin position="193"/>
        <end position="220"/>
    </location>
</feature>
<evidence type="ECO:0000313" key="2">
    <source>
        <dbReference type="EMBL" id="CAD1827621.1"/>
    </source>
</evidence>